<evidence type="ECO:0000256" key="1">
    <source>
        <dbReference type="ARBA" id="ARBA00000085"/>
    </source>
</evidence>
<evidence type="ECO:0000259" key="8">
    <source>
        <dbReference type="PROSITE" id="PS50046"/>
    </source>
</evidence>
<feature type="domain" description="Phytochrome chromophore attachment site" evidence="8">
    <location>
        <begin position="24"/>
        <end position="163"/>
    </location>
</feature>
<dbReference type="InterPro" id="IPR005467">
    <property type="entry name" value="His_kinase_dom"/>
</dbReference>
<dbReference type="PROSITE" id="PS50046">
    <property type="entry name" value="PHYTOCHROME_2"/>
    <property type="match status" value="3"/>
</dbReference>
<evidence type="ECO:0000256" key="3">
    <source>
        <dbReference type="ARBA" id="ARBA00012438"/>
    </source>
</evidence>
<feature type="domain" description="PAS" evidence="10">
    <location>
        <begin position="573"/>
        <end position="617"/>
    </location>
</feature>
<dbReference type="CDD" id="cd00130">
    <property type="entry name" value="PAS"/>
    <property type="match status" value="6"/>
</dbReference>
<dbReference type="PANTHER" id="PTHR43304:SF1">
    <property type="entry name" value="PAC DOMAIN-CONTAINING PROTEIN"/>
    <property type="match status" value="1"/>
</dbReference>
<feature type="domain" description="Histidine kinase" evidence="9">
    <location>
        <begin position="1357"/>
        <end position="1555"/>
    </location>
</feature>
<dbReference type="EC" id="2.7.13.3" evidence="3"/>
<feature type="domain" description="PAC" evidence="11">
    <location>
        <begin position="1097"/>
        <end position="1149"/>
    </location>
</feature>
<dbReference type="Pfam" id="PF08448">
    <property type="entry name" value="PAS_4"/>
    <property type="match status" value="2"/>
</dbReference>
<dbReference type="PROSITE" id="PS50113">
    <property type="entry name" value="PAC"/>
    <property type="match status" value="6"/>
</dbReference>
<dbReference type="SMART" id="SM00065">
    <property type="entry name" value="GAF"/>
    <property type="match status" value="3"/>
</dbReference>
<evidence type="ECO:0000256" key="7">
    <source>
        <dbReference type="SAM" id="Coils"/>
    </source>
</evidence>
<feature type="domain" description="Phytochrome chromophore attachment site" evidence="8">
    <location>
        <begin position="1176"/>
        <end position="1316"/>
    </location>
</feature>
<dbReference type="eggNOG" id="COG3920">
    <property type="taxonomic scope" value="Bacteria"/>
</dbReference>
<evidence type="ECO:0000256" key="6">
    <source>
        <dbReference type="ARBA" id="ARBA00022777"/>
    </source>
</evidence>
<dbReference type="OrthoDB" id="9758522at2"/>
<evidence type="ECO:0000313" key="12">
    <source>
        <dbReference type="EMBL" id="ACL43744.1"/>
    </source>
</evidence>
<protein>
    <recommendedName>
        <fullName evidence="3">histidine kinase</fullName>
        <ecNumber evidence="3">2.7.13.3</ecNumber>
    </recommendedName>
</protein>
<evidence type="ECO:0000259" key="9">
    <source>
        <dbReference type="PROSITE" id="PS50109"/>
    </source>
</evidence>
<proteinExistence type="inferred from homology"/>
<dbReference type="EMBL" id="CP001344">
    <property type="protein sequence ID" value="ACL43744.1"/>
    <property type="molecule type" value="Genomic_DNA"/>
</dbReference>
<dbReference type="InterPro" id="IPR003594">
    <property type="entry name" value="HATPase_dom"/>
</dbReference>
<dbReference type="Pfam" id="PF08447">
    <property type="entry name" value="PAS_3"/>
    <property type="match status" value="3"/>
</dbReference>
<dbReference type="InterPro" id="IPR000014">
    <property type="entry name" value="PAS"/>
</dbReference>
<dbReference type="Pfam" id="PF02518">
    <property type="entry name" value="HATPase_c"/>
    <property type="match status" value="1"/>
</dbReference>
<feature type="domain" description="PAS" evidence="10">
    <location>
        <begin position="322"/>
        <end position="396"/>
    </location>
</feature>
<dbReference type="InterPro" id="IPR036890">
    <property type="entry name" value="HATPase_C_sf"/>
</dbReference>
<gene>
    <name evidence="12" type="ordered locus">Cyan7425_1370</name>
</gene>
<sequence>MELTVELVIEGLTAIDAKIHQAANLLEGLDAAVEGGRQILQCDRCLIYQFLPQGDGVVIAEAVGTAWTPILGQLIYDPCFSENYIDSYRQGRVSKAVDLFNSGLNDCYVQLLARFQVQANLVIPILLSQPTTQLWGLLIAHQCDGPRQWRSLDITVLQHIAAQLGIALHHDHQQQAHRQQQAVCALPDTQTHYLNLINHLNDGFVVHSPDTSILLCNESACNLLGLSMDQMLGKTTIDPVWHFIREDGIVMPPEEYPVRRVLATGKPLKNYVAGIIRSAQAPVWVIANAFPEFDAQGQIQQVVVTFIDITERKRIEDDIQRTRNFLQTLLDHLPIAIFVKDARPAHFGQFRFFNRASERLFGLTAAQVIGKTDYDFFPAEQAEHFTRKDREVMEQGIVEDIPEEVIDTHSLGRRWLHTVKAPIYDQQQPQYLLGISEDITDRKSAELELRQISEVMENALAGISRLDAQGRYCYVNQVYASTAGYQPEDMVGMVWQQTVHAEDLEKMACAYQQMLQQGKVEVEARGIRRDGSIFYKEVVMIAIYDLQQQLLGHHCFMKDVSDRKRAELALERELLRTKALFNTSQDGVVVLNQQGQVVQASPSFAQMLGYSLGQTLNLSVFDWDAQWSREDLQQILMGAVLPPLFETRHRRRDGSEYDVEITADWVELDSETLIFCICRDITERKQTEAALQLSQAKFEALVTNMPGMVYRYFPHTPTQTHRFTFVSPHAYELLELAPETILANADNFINLIHPEDLSSFLVSVSCAVEHFLPWYWEGRIVTPSGQLKWIQGSSQAQHSPEGAAWDGLLVNITDRKQAEAFLRQQTQRERLVRAITDRIRCSLNIDQILSTTVKEIRQALAADRVLIFRFSSDWSGQVTHESVAEGWNSLQFHRFTDSYFVETQGQEYVQGRLDTIADIYTAPLSDCHLEFLEQIQVRAKAVIPILIEQERLWGLLVAHHCAASHTWQSWEVDLLQQLANQVGIAIYQANLYQQVQQLNQSLEEQVQERTAQLQMALSATSMGTWEWDLSNNVERWSEQSYGLMGYQVDQQGNIFDLDGQAVNTPPSHNLFLSHVHPDDLEYLERVQTQSLREQAPFEYEFRFVWSDGSIHWCYTRGAYIFDAHGQPLRAVGICMDISERKRQEAERKQAEIQIQQQAQRDRSLQLITELIHQSLNLDETLSATLNQVRVSMKADRVAVYRFEPNWSGQFVAEARGEEWVPLVGPDIERVWEDTYLQTTAGGRYKNHETFTVTDIYAADLARCHLDLLEQFQARSYAIVPIFVRDVLWGLLAAYQNSAPRQWQAQEVDMLEQVAVRMAIAIQQSDLYQQIRVQLNERIEAEAKLHLSLREKEMLLKEIHHRVKNNLQIVSSLLMLQCDTVEDPQVLKLFQESQDRINAIAMIHEHLYQSSNLAQVNLKDYIESLVKQIVASIGNPQINIHLSLQPISLNLETALPCGLLINELISNAFKHAFPHNQAGDVWVALAAEDKTFSLKIKDNGVGFPAGLNFQQSPSLGLQLVNDLTRQLQGQITLEATADAVQGRPGTSFKIVFRELYYRKRL</sequence>
<feature type="domain" description="PAC" evidence="11">
    <location>
        <begin position="520"/>
        <end position="572"/>
    </location>
</feature>
<evidence type="ECO:0000259" key="11">
    <source>
        <dbReference type="PROSITE" id="PS50113"/>
    </source>
</evidence>
<feature type="coiled-coil region" evidence="7">
    <location>
        <begin position="988"/>
        <end position="1019"/>
    </location>
</feature>
<dbReference type="Pfam" id="PF01590">
    <property type="entry name" value="GAF"/>
    <property type="match status" value="3"/>
</dbReference>
<keyword evidence="7" id="KW-0175">Coiled coil</keyword>
<dbReference type="PROSITE" id="PS50112">
    <property type="entry name" value="PAS"/>
    <property type="match status" value="4"/>
</dbReference>
<dbReference type="InterPro" id="IPR016132">
    <property type="entry name" value="Phyto_chromo_attachment"/>
</dbReference>
<dbReference type="STRING" id="395961.Cyan7425_1370"/>
<feature type="domain" description="PAC" evidence="11">
    <location>
        <begin position="774"/>
        <end position="824"/>
    </location>
</feature>
<dbReference type="InterPro" id="IPR029016">
    <property type="entry name" value="GAF-like_dom_sf"/>
</dbReference>
<dbReference type="InterPro" id="IPR013656">
    <property type="entry name" value="PAS_4"/>
</dbReference>
<dbReference type="SUPFAM" id="SSF55874">
    <property type="entry name" value="ATPase domain of HSP90 chaperone/DNA topoisomerase II/histidine kinase"/>
    <property type="match status" value="1"/>
</dbReference>
<dbReference type="NCBIfam" id="TIGR00229">
    <property type="entry name" value="sensory_box"/>
    <property type="match status" value="5"/>
</dbReference>
<feature type="domain" description="PAS" evidence="10">
    <location>
        <begin position="189"/>
        <end position="265"/>
    </location>
</feature>
<dbReference type="Gene3D" id="2.10.70.100">
    <property type="match status" value="1"/>
</dbReference>
<dbReference type="InterPro" id="IPR003018">
    <property type="entry name" value="GAF"/>
</dbReference>
<dbReference type="InterPro" id="IPR000700">
    <property type="entry name" value="PAS-assoc_C"/>
</dbReference>
<dbReference type="InterPro" id="IPR035965">
    <property type="entry name" value="PAS-like_dom_sf"/>
</dbReference>
<dbReference type="SMART" id="SM00091">
    <property type="entry name" value="PAS"/>
    <property type="match status" value="6"/>
</dbReference>
<feature type="domain" description="Phytochrome chromophore attachment site" evidence="8">
    <location>
        <begin position="844"/>
        <end position="981"/>
    </location>
</feature>
<accession>B8HNL3</accession>
<dbReference type="SUPFAM" id="SSF55785">
    <property type="entry name" value="PYP-like sensor domain (PAS domain)"/>
    <property type="match status" value="6"/>
</dbReference>
<dbReference type="eggNOG" id="COG2202">
    <property type="taxonomic scope" value="Bacteria"/>
</dbReference>
<dbReference type="KEGG" id="cyn:Cyan7425_1370"/>
<dbReference type="Pfam" id="PF13426">
    <property type="entry name" value="PAS_9"/>
    <property type="match status" value="1"/>
</dbReference>
<dbReference type="InterPro" id="IPR052162">
    <property type="entry name" value="Sensor_kinase/Photoreceptor"/>
</dbReference>
<evidence type="ECO:0000256" key="4">
    <source>
        <dbReference type="ARBA" id="ARBA00022553"/>
    </source>
</evidence>
<dbReference type="GO" id="GO:0004673">
    <property type="term" value="F:protein histidine kinase activity"/>
    <property type="evidence" value="ECO:0007669"/>
    <property type="project" value="UniProtKB-EC"/>
</dbReference>
<keyword evidence="6 12" id="KW-0418">Kinase</keyword>
<keyword evidence="4" id="KW-0597">Phosphoprotein</keyword>
<evidence type="ECO:0000256" key="2">
    <source>
        <dbReference type="ARBA" id="ARBA00006402"/>
    </source>
</evidence>
<evidence type="ECO:0000259" key="10">
    <source>
        <dbReference type="PROSITE" id="PS50112"/>
    </source>
</evidence>
<dbReference type="InterPro" id="IPR013655">
    <property type="entry name" value="PAS_fold_3"/>
</dbReference>
<dbReference type="Gene3D" id="3.30.450.40">
    <property type="match status" value="3"/>
</dbReference>
<organism evidence="12">
    <name type="scientific">Cyanothece sp. (strain PCC 7425 / ATCC 29141)</name>
    <dbReference type="NCBI Taxonomy" id="395961"/>
    <lineage>
        <taxon>Bacteria</taxon>
        <taxon>Bacillati</taxon>
        <taxon>Cyanobacteriota</taxon>
        <taxon>Cyanophyceae</taxon>
        <taxon>Gomontiellales</taxon>
        <taxon>Cyanothecaceae</taxon>
        <taxon>Cyanothece</taxon>
    </lineage>
</organism>
<name>B8HNL3_CYAP4</name>
<dbReference type="PROSITE" id="PS50109">
    <property type="entry name" value="HIS_KIN"/>
    <property type="match status" value="1"/>
</dbReference>
<comment type="similarity">
    <text evidence="2">In the N-terminal section; belongs to the phytochrome family.</text>
</comment>
<dbReference type="SMART" id="SM00086">
    <property type="entry name" value="PAC"/>
    <property type="match status" value="6"/>
</dbReference>
<dbReference type="InterPro" id="IPR011495">
    <property type="entry name" value="Sig_transdc_His_kin_sub2_dim/P"/>
</dbReference>
<dbReference type="Pfam" id="PF07568">
    <property type="entry name" value="HisKA_2"/>
    <property type="match status" value="1"/>
</dbReference>
<dbReference type="Gene3D" id="3.30.450.20">
    <property type="entry name" value="PAS domain"/>
    <property type="match status" value="7"/>
</dbReference>
<dbReference type="HOGENOM" id="CLU_242528_0_0_3"/>
<dbReference type="SUPFAM" id="SSF55781">
    <property type="entry name" value="GAF domain-like"/>
    <property type="match status" value="3"/>
</dbReference>
<feature type="domain" description="PAC" evidence="11">
    <location>
        <begin position="269"/>
        <end position="321"/>
    </location>
</feature>
<dbReference type="eggNOG" id="COG2203">
    <property type="taxonomic scope" value="Bacteria"/>
</dbReference>
<dbReference type="InterPro" id="IPR001610">
    <property type="entry name" value="PAC"/>
</dbReference>
<comment type="catalytic activity">
    <reaction evidence="1">
        <text>ATP + protein L-histidine = ADP + protein N-phospho-L-histidine.</text>
        <dbReference type="EC" id="2.7.13.3"/>
    </reaction>
</comment>
<dbReference type="eggNOG" id="COG3829">
    <property type="taxonomic scope" value="Bacteria"/>
</dbReference>
<dbReference type="PANTHER" id="PTHR43304">
    <property type="entry name" value="PHYTOCHROME-LIKE PROTEIN CPH1"/>
    <property type="match status" value="1"/>
</dbReference>
<reference evidence="12" key="1">
    <citation type="submission" date="2009-01" db="EMBL/GenBank/DDBJ databases">
        <title>Complete sequence of chromosome Cyanothece sp. PCC 7425.</title>
        <authorList>
            <consortium name="US DOE Joint Genome Institute"/>
            <person name="Lucas S."/>
            <person name="Copeland A."/>
            <person name="Lapidus A."/>
            <person name="Glavina del Rio T."/>
            <person name="Dalin E."/>
            <person name="Tice H."/>
            <person name="Bruce D."/>
            <person name="Goodwin L."/>
            <person name="Pitluck S."/>
            <person name="Sims D."/>
            <person name="Meineke L."/>
            <person name="Brettin T."/>
            <person name="Detter J.C."/>
            <person name="Han C."/>
            <person name="Larimer F."/>
            <person name="Land M."/>
            <person name="Hauser L."/>
            <person name="Kyrpides N."/>
            <person name="Ovchinnikova G."/>
            <person name="Liberton M."/>
            <person name="Stoeckel J."/>
            <person name="Banerjee A."/>
            <person name="Singh A."/>
            <person name="Page L."/>
            <person name="Sato H."/>
            <person name="Zhao L."/>
            <person name="Sherman L."/>
            <person name="Pakrasi H."/>
            <person name="Richardson P."/>
        </authorList>
    </citation>
    <scope>NUCLEOTIDE SEQUENCE</scope>
    <source>
        <strain evidence="12">PCC 7425</strain>
    </source>
</reference>
<keyword evidence="5" id="KW-0808">Transferase</keyword>
<feature type="domain" description="PAC" evidence="11">
    <location>
        <begin position="643"/>
        <end position="693"/>
    </location>
</feature>
<feature type="domain" description="PAC" evidence="11">
    <location>
        <begin position="399"/>
        <end position="451"/>
    </location>
</feature>
<dbReference type="Gene3D" id="3.30.565.10">
    <property type="entry name" value="Histidine kinase-like ATPase, C-terminal domain"/>
    <property type="match status" value="1"/>
</dbReference>
<feature type="domain" description="PAS" evidence="10">
    <location>
        <begin position="448"/>
        <end position="518"/>
    </location>
</feature>
<dbReference type="SMART" id="SM00387">
    <property type="entry name" value="HATPase_c"/>
    <property type="match status" value="1"/>
</dbReference>
<evidence type="ECO:0000256" key="5">
    <source>
        <dbReference type="ARBA" id="ARBA00022679"/>
    </source>
</evidence>
<feature type="coiled-coil region" evidence="7">
    <location>
        <begin position="1135"/>
        <end position="1162"/>
    </location>
</feature>